<dbReference type="InterPro" id="IPR005471">
    <property type="entry name" value="Tscrpt_reg_IclR_N"/>
</dbReference>
<dbReference type="PROSITE" id="PS51078">
    <property type="entry name" value="ICLR_ED"/>
    <property type="match status" value="1"/>
</dbReference>
<proteinExistence type="predicted"/>
<evidence type="ECO:0000256" key="1">
    <source>
        <dbReference type="ARBA" id="ARBA00023015"/>
    </source>
</evidence>
<dbReference type="AlphaFoldDB" id="A0A6J6LWH0"/>
<evidence type="ECO:0000259" key="4">
    <source>
        <dbReference type="PROSITE" id="PS51077"/>
    </source>
</evidence>
<evidence type="ECO:0000313" key="6">
    <source>
        <dbReference type="EMBL" id="CAB4666101.1"/>
    </source>
</evidence>
<evidence type="ECO:0000256" key="2">
    <source>
        <dbReference type="ARBA" id="ARBA00023125"/>
    </source>
</evidence>
<accession>A0A6J6LWH0</accession>
<dbReference type="InterPro" id="IPR029016">
    <property type="entry name" value="GAF-like_dom_sf"/>
</dbReference>
<dbReference type="EMBL" id="CAEZWE010000107">
    <property type="protein sequence ID" value="CAB4666101.1"/>
    <property type="molecule type" value="Genomic_DNA"/>
</dbReference>
<dbReference type="GO" id="GO:0045892">
    <property type="term" value="P:negative regulation of DNA-templated transcription"/>
    <property type="evidence" value="ECO:0007669"/>
    <property type="project" value="TreeGrafter"/>
</dbReference>
<dbReference type="InterPro" id="IPR036388">
    <property type="entry name" value="WH-like_DNA-bd_sf"/>
</dbReference>
<dbReference type="SUPFAM" id="SSF55781">
    <property type="entry name" value="GAF domain-like"/>
    <property type="match status" value="1"/>
</dbReference>
<protein>
    <submittedName>
        <fullName evidence="6">Unannotated protein</fullName>
    </submittedName>
</protein>
<dbReference type="Pfam" id="PF01614">
    <property type="entry name" value="IclR_C"/>
    <property type="match status" value="1"/>
</dbReference>
<name>A0A6J6LWH0_9ZZZZ</name>
<feature type="domain" description="HTH iclR-type" evidence="4">
    <location>
        <begin position="11"/>
        <end position="71"/>
    </location>
</feature>
<feature type="domain" description="IclR-ED" evidence="5">
    <location>
        <begin position="72"/>
        <end position="256"/>
    </location>
</feature>
<dbReference type="InterPro" id="IPR050707">
    <property type="entry name" value="HTH_MetabolicPath_Reg"/>
</dbReference>
<dbReference type="GO" id="GO:0003677">
    <property type="term" value="F:DNA binding"/>
    <property type="evidence" value="ECO:0007669"/>
    <property type="project" value="UniProtKB-KW"/>
</dbReference>
<keyword evidence="1" id="KW-0805">Transcription regulation</keyword>
<dbReference type="Gene3D" id="3.30.450.40">
    <property type="match status" value="1"/>
</dbReference>
<dbReference type="InterPro" id="IPR014757">
    <property type="entry name" value="Tscrpt_reg_IclR_C"/>
</dbReference>
<dbReference type="GO" id="GO:0003700">
    <property type="term" value="F:DNA-binding transcription factor activity"/>
    <property type="evidence" value="ECO:0007669"/>
    <property type="project" value="TreeGrafter"/>
</dbReference>
<keyword evidence="3" id="KW-0804">Transcription</keyword>
<evidence type="ECO:0000256" key="3">
    <source>
        <dbReference type="ARBA" id="ARBA00023163"/>
    </source>
</evidence>
<dbReference type="Pfam" id="PF09339">
    <property type="entry name" value="HTH_IclR"/>
    <property type="match status" value="1"/>
</dbReference>
<dbReference type="PROSITE" id="PS51077">
    <property type="entry name" value="HTH_ICLR"/>
    <property type="match status" value="1"/>
</dbReference>
<sequence length="268" mass="29332">MVEKREDGDFVESLARGLKVIRAFSTSQLAFTVSDMAAATELARPTARRLLLTLEQLGYVRSHDGMYMLTPQILDLGMSYITAQGVWDIARPHLESLVSRTKESSSMSQLDGSDIVYTARVSVPKIIGFSVQIGTRFPAIATSMGHVLLSELSAKQLDEILSTPSQSRVIPRVKPTRKELNVTLAEVRSRGWALSDERLSLGIRSIAAPVRDASGVIIAAVNVTVNAAETPLTKLRSSYLPLLLETAQRITDDFVRMSHVPAIEVEPS</sequence>
<dbReference type="SMART" id="SM00346">
    <property type="entry name" value="HTH_ICLR"/>
    <property type="match status" value="1"/>
</dbReference>
<organism evidence="6">
    <name type="scientific">freshwater metagenome</name>
    <dbReference type="NCBI Taxonomy" id="449393"/>
    <lineage>
        <taxon>unclassified sequences</taxon>
        <taxon>metagenomes</taxon>
        <taxon>ecological metagenomes</taxon>
    </lineage>
</organism>
<dbReference type="Gene3D" id="1.10.10.10">
    <property type="entry name" value="Winged helix-like DNA-binding domain superfamily/Winged helix DNA-binding domain"/>
    <property type="match status" value="1"/>
</dbReference>
<keyword evidence="2" id="KW-0238">DNA-binding</keyword>
<reference evidence="6" key="1">
    <citation type="submission" date="2020-05" db="EMBL/GenBank/DDBJ databases">
        <authorList>
            <person name="Chiriac C."/>
            <person name="Salcher M."/>
            <person name="Ghai R."/>
            <person name="Kavagutti S V."/>
        </authorList>
    </citation>
    <scope>NUCLEOTIDE SEQUENCE</scope>
</reference>
<evidence type="ECO:0000259" key="5">
    <source>
        <dbReference type="PROSITE" id="PS51078"/>
    </source>
</evidence>
<gene>
    <name evidence="6" type="ORF">UFOPK2169_01713</name>
</gene>
<dbReference type="SUPFAM" id="SSF46785">
    <property type="entry name" value="Winged helix' DNA-binding domain"/>
    <property type="match status" value="1"/>
</dbReference>
<dbReference type="InterPro" id="IPR036390">
    <property type="entry name" value="WH_DNA-bd_sf"/>
</dbReference>
<dbReference type="PANTHER" id="PTHR30136:SF34">
    <property type="entry name" value="TRANSCRIPTIONAL REGULATOR"/>
    <property type="match status" value="1"/>
</dbReference>
<dbReference type="PANTHER" id="PTHR30136">
    <property type="entry name" value="HELIX-TURN-HELIX TRANSCRIPTIONAL REGULATOR, ICLR FAMILY"/>
    <property type="match status" value="1"/>
</dbReference>